<feature type="non-terminal residue" evidence="1">
    <location>
        <position position="1"/>
    </location>
</feature>
<dbReference type="InterPro" id="IPR029014">
    <property type="entry name" value="NiFe-Hase_large"/>
</dbReference>
<name>A0A383ER95_9ZZZZ</name>
<protein>
    <recommendedName>
        <fullName evidence="2">NADH-quinone oxidoreductase subunit D domain-containing protein</fullName>
    </recommendedName>
</protein>
<dbReference type="AlphaFoldDB" id="A0A383ER95"/>
<proteinExistence type="predicted"/>
<reference evidence="1" key="1">
    <citation type="submission" date="2018-05" db="EMBL/GenBank/DDBJ databases">
        <authorList>
            <person name="Lanie J.A."/>
            <person name="Ng W.-L."/>
            <person name="Kazmierczak K.M."/>
            <person name="Andrzejewski T.M."/>
            <person name="Davidsen T.M."/>
            <person name="Wayne K.J."/>
            <person name="Tettelin H."/>
            <person name="Glass J.I."/>
            <person name="Rusch D."/>
            <person name="Podicherti R."/>
            <person name="Tsui H.-C.T."/>
            <person name="Winkler M.E."/>
        </authorList>
    </citation>
    <scope>NUCLEOTIDE SEQUENCE</scope>
</reference>
<dbReference type="PANTHER" id="PTHR11993">
    <property type="entry name" value="NADH-UBIQUINONE OXIDOREDUCTASE 49 KDA SUBUNIT"/>
    <property type="match status" value="1"/>
</dbReference>
<dbReference type="InterPro" id="IPR022885">
    <property type="entry name" value="NDH1_su_D/H"/>
</dbReference>
<evidence type="ECO:0008006" key="2">
    <source>
        <dbReference type="Google" id="ProtNLM"/>
    </source>
</evidence>
<gene>
    <name evidence="1" type="ORF">METZ01_LOCUS511619</name>
</gene>
<evidence type="ECO:0000313" key="1">
    <source>
        <dbReference type="EMBL" id="SVE58765.1"/>
    </source>
</evidence>
<feature type="non-terminal residue" evidence="1">
    <location>
        <position position="168"/>
    </location>
</feature>
<dbReference type="PANTHER" id="PTHR11993:SF10">
    <property type="entry name" value="NADH DEHYDROGENASE [UBIQUINONE] IRON-SULFUR PROTEIN 2, MITOCHONDRIAL"/>
    <property type="match status" value="1"/>
</dbReference>
<sequence>VAETTDRPEGAIPAATVTVDRPGLPELGPLEDDNLDSDLMTLNMGPQHPSTHGVLRLELKTDGEIVSNVRPHIGYLHRCFEKHAESMPYPQVVPFTDRMDYLAGMNNNMAFALAVEKILELKVPDRVEYIRVIMCELNRIASHLVSFGTYGMDIGAFTPFLFAFRERE</sequence>
<dbReference type="GO" id="GO:0016651">
    <property type="term" value="F:oxidoreductase activity, acting on NAD(P)H"/>
    <property type="evidence" value="ECO:0007669"/>
    <property type="project" value="InterPro"/>
</dbReference>
<dbReference type="SUPFAM" id="SSF56762">
    <property type="entry name" value="HydB/Nqo4-like"/>
    <property type="match status" value="1"/>
</dbReference>
<accession>A0A383ER95</accession>
<dbReference type="EMBL" id="UINC01227748">
    <property type="protein sequence ID" value="SVE58765.1"/>
    <property type="molecule type" value="Genomic_DNA"/>
</dbReference>
<organism evidence="1">
    <name type="scientific">marine metagenome</name>
    <dbReference type="NCBI Taxonomy" id="408172"/>
    <lineage>
        <taxon>unclassified sequences</taxon>
        <taxon>metagenomes</taxon>
        <taxon>ecological metagenomes</taxon>
    </lineage>
</organism>
<dbReference type="Gene3D" id="1.10.645.10">
    <property type="entry name" value="Cytochrome-c3 Hydrogenase, chain B"/>
    <property type="match status" value="1"/>
</dbReference>